<dbReference type="GO" id="GO:0006166">
    <property type="term" value="P:purine ribonucleoside salvage"/>
    <property type="evidence" value="ECO:0007669"/>
    <property type="project" value="UniProtKB-KW"/>
</dbReference>
<evidence type="ECO:0000256" key="1">
    <source>
        <dbReference type="ARBA" id="ARBA00001946"/>
    </source>
</evidence>
<evidence type="ECO:0000256" key="5">
    <source>
        <dbReference type="ARBA" id="ARBA00011895"/>
    </source>
</evidence>
<dbReference type="GO" id="GO:0005829">
    <property type="term" value="C:cytosol"/>
    <property type="evidence" value="ECO:0007669"/>
    <property type="project" value="TreeGrafter"/>
</dbReference>
<evidence type="ECO:0000256" key="7">
    <source>
        <dbReference type="ARBA" id="ARBA00022676"/>
    </source>
</evidence>
<dbReference type="CDD" id="cd06223">
    <property type="entry name" value="PRTases_typeI"/>
    <property type="match status" value="1"/>
</dbReference>
<gene>
    <name evidence="17" type="ORF">SAMN02745704_02332</name>
</gene>
<dbReference type="EMBL" id="FUYC01000014">
    <property type="protein sequence ID" value="SKA91416.1"/>
    <property type="molecule type" value="Genomic_DNA"/>
</dbReference>
<comment type="subcellular location">
    <subcellularLocation>
        <location evidence="2 15">Cytoplasm</location>
    </subcellularLocation>
</comment>
<evidence type="ECO:0000313" key="18">
    <source>
        <dbReference type="Proteomes" id="UP000190027"/>
    </source>
</evidence>
<dbReference type="Proteomes" id="UP000190027">
    <property type="component" value="Unassembled WGS sequence"/>
</dbReference>
<evidence type="ECO:0000256" key="10">
    <source>
        <dbReference type="ARBA" id="ARBA00022726"/>
    </source>
</evidence>
<dbReference type="InterPro" id="IPR029057">
    <property type="entry name" value="PRTase-like"/>
</dbReference>
<dbReference type="UniPathway" id="UPA00591">
    <property type="reaction ID" value="UER00648"/>
</dbReference>
<evidence type="ECO:0000256" key="12">
    <source>
        <dbReference type="ARBA" id="ARBA00022842"/>
    </source>
</evidence>
<dbReference type="GO" id="GO:0032263">
    <property type="term" value="P:GMP salvage"/>
    <property type="evidence" value="ECO:0007669"/>
    <property type="project" value="TreeGrafter"/>
</dbReference>
<comment type="catalytic activity">
    <reaction evidence="13">
        <text>GMP + diphosphate = guanine + 5-phospho-alpha-D-ribose 1-diphosphate</text>
        <dbReference type="Rhea" id="RHEA:25424"/>
        <dbReference type="ChEBI" id="CHEBI:16235"/>
        <dbReference type="ChEBI" id="CHEBI:33019"/>
        <dbReference type="ChEBI" id="CHEBI:58017"/>
        <dbReference type="ChEBI" id="CHEBI:58115"/>
        <dbReference type="EC" id="2.4.2.8"/>
    </reaction>
    <physiologicalReaction direction="right-to-left" evidence="13">
        <dbReference type="Rhea" id="RHEA:25426"/>
    </physiologicalReaction>
</comment>
<evidence type="ECO:0000256" key="4">
    <source>
        <dbReference type="ARBA" id="ARBA00008391"/>
    </source>
</evidence>
<dbReference type="GO" id="GO:0046100">
    <property type="term" value="P:hypoxanthine metabolic process"/>
    <property type="evidence" value="ECO:0007669"/>
    <property type="project" value="TreeGrafter"/>
</dbReference>
<dbReference type="STRING" id="1121449.SAMN02745704_02332"/>
<dbReference type="AlphaFoldDB" id="A0A1T4XPD5"/>
<comment type="similarity">
    <text evidence="4 15">Belongs to the purine/pyrimidine phosphoribosyltransferase family.</text>
</comment>
<proteinExistence type="inferred from homology"/>
<evidence type="ECO:0000256" key="8">
    <source>
        <dbReference type="ARBA" id="ARBA00022679"/>
    </source>
</evidence>
<keyword evidence="6 15" id="KW-0963">Cytoplasm</keyword>
<keyword evidence="9 15" id="KW-0479">Metal-binding</keyword>
<evidence type="ECO:0000256" key="14">
    <source>
        <dbReference type="ARBA" id="ARBA00049402"/>
    </source>
</evidence>
<evidence type="ECO:0000256" key="6">
    <source>
        <dbReference type="ARBA" id="ARBA00022490"/>
    </source>
</evidence>
<dbReference type="GO" id="GO:0004422">
    <property type="term" value="F:hypoxanthine phosphoribosyltransferase activity"/>
    <property type="evidence" value="ECO:0007669"/>
    <property type="project" value="InterPro"/>
</dbReference>
<keyword evidence="8 15" id="KW-0808">Transferase</keyword>
<dbReference type="GO" id="GO:0006178">
    <property type="term" value="P:guanine salvage"/>
    <property type="evidence" value="ECO:0007669"/>
    <property type="project" value="TreeGrafter"/>
</dbReference>
<evidence type="ECO:0000259" key="16">
    <source>
        <dbReference type="Pfam" id="PF00156"/>
    </source>
</evidence>
<dbReference type="RefSeq" id="WP_078717880.1">
    <property type="nucleotide sequence ID" value="NZ_FUYC01000014.1"/>
</dbReference>
<keyword evidence="18" id="KW-1185">Reference proteome</keyword>
<organism evidence="17 18">
    <name type="scientific">Paucidesulfovibrio gracilis DSM 16080</name>
    <dbReference type="NCBI Taxonomy" id="1121449"/>
    <lineage>
        <taxon>Bacteria</taxon>
        <taxon>Pseudomonadati</taxon>
        <taxon>Thermodesulfobacteriota</taxon>
        <taxon>Desulfovibrionia</taxon>
        <taxon>Desulfovibrionales</taxon>
        <taxon>Desulfovibrionaceae</taxon>
        <taxon>Paucidesulfovibrio</taxon>
    </lineage>
</organism>
<evidence type="ECO:0000256" key="11">
    <source>
        <dbReference type="ARBA" id="ARBA00022741"/>
    </source>
</evidence>
<dbReference type="SUPFAM" id="SSF53271">
    <property type="entry name" value="PRTase-like"/>
    <property type="match status" value="1"/>
</dbReference>
<dbReference type="EC" id="2.4.2.8" evidence="5 15"/>
<evidence type="ECO:0000256" key="3">
    <source>
        <dbReference type="ARBA" id="ARBA00004669"/>
    </source>
</evidence>
<dbReference type="NCBIfam" id="TIGR01203">
    <property type="entry name" value="HGPRTase"/>
    <property type="match status" value="1"/>
</dbReference>
<dbReference type="GO" id="GO:0000166">
    <property type="term" value="F:nucleotide binding"/>
    <property type="evidence" value="ECO:0007669"/>
    <property type="project" value="UniProtKB-KW"/>
</dbReference>
<protein>
    <recommendedName>
        <fullName evidence="5 15">Hypoxanthine phosphoribosyltransferase</fullName>
        <ecNumber evidence="5 15">2.4.2.8</ecNumber>
    </recommendedName>
</protein>
<comment type="cofactor">
    <cofactor evidence="1 15">
        <name>Mg(2+)</name>
        <dbReference type="ChEBI" id="CHEBI:18420"/>
    </cofactor>
</comment>
<dbReference type="OrthoDB" id="9802824at2"/>
<keyword evidence="10 15" id="KW-0660">Purine salvage</keyword>
<dbReference type="InterPro" id="IPR005904">
    <property type="entry name" value="Hxn_phspho_trans"/>
</dbReference>
<comment type="pathway">
    <text evidence="3 15">Purine metabolism; IMP biosynthesis via salvage pathway; IMP from hypoxanthine: step 1/1.</text>
</comment>
<feature type="domain" description="Phosphoribosyltransferase" evidence="16">
    <location>
        <begin position="12"/>
        <end position="159"/>
    </location>
</feature>
<dbReference type="InterPro" id="IPR050408">
    <property type="entry name" value="HGPRT"/>
</dbReference>
<accession>A0A1T4XPD5</accession>
<dbReference type="InterPro" id="IPR000836">
    <property type="entry name" value="PRTase_dom"/>
</dbReference>
<reference evidence="17 18" key="1">
    <citation type="submission" date="2017-02" db="EMBL/GenBank/DDBJ databases">
        <authorList>
            <person name="Peterson S.W."/>
        </authorList>
    </citation>
    <scope>NUCLEOTIDE SEQUENCE [LARGE SCALE GENOMIC DNA]</scope>
    <source>
        <strain evidence="17 18">DSM 16080</strain>
    </source>
</reference>
<keyword evidence="7 15" id="KW-0328">Glycosyltransferase</keyword>
<dbReference type="GO" id="GO:0052657">
    <property type="term" value="F:guanine phosphoribosyltransferase activity"/>
    <property type="evidence" value="ECO:0007669"/>
    <property type="project" value="RHEA"/>
</dbReference>
<evidence type="ECO:0000256" key="9">
    <source>
        <dbReference type="ARBA" id="ARBA00022723"/>
    </source>
</evidence>
<keyword evidence="12 15" id="KW-0460">Magnesium</keyword>
<evidence type="ECO:0000256" key="2">
    <source>
        <dbReference type="ARBA" id="ARBA00004496"/>
    </source>
</evidence>
<evidence type="ECO:0000256" key="13">
    <source>
        <dbReference type="ARBA" id="ARBA00048811"/>
    </source>
</evidence>
<dbReference type="PANTHER" id="PTHR43340:SF1">
    <property type="entry name" value="HYPOXANTHINE PHOSPHORIBOSYLTRANSFERASE"/>
    <property type="match status" value="1"/>
</dbReference>
<comment type="catalytic activity">
    <reaction evidence="14">
        <text>IMP + diphosphate = hypoxanthine + 5-phospho-alpha-D-ribose 1-diphosphate</text>
        <dbReference type="Rhea" id="RHEA:17973"/>
        <dbReference type="ChEBI" id="CHEBI:17368"/>
        <dbReference type="ChEBI" id="CHEBI:33019"/>
        <dbReference type="ChEBI" id="CHEBI:58017"/>
        <dbReference type="ChEBI" id="CHEBI:58053"/>
        <dbReference type="EC" id="2.4.2.8"/>
    </reaction>
    <physiologicalReaction direction="right-to-left" evidence="14">
        <dbReference type="Rhea" id="RHEA:17975"/>
    </physiologicalReaction>
</comment>
<evidence type="ECO:0000313" key="17">
    <source>
        <dbReference type="EMBL" id="SKA91416.1"/>
    </source>
</evidence>
<keyword evidence="11 15" id="KW-0547">Nucleotide-binding</keyword>
<dbReference type="Pfam" id="PF00156">
    <property type="entry name" value="Pribosyltran"/>
    <property type="match status" value="1"/>
</dbReference>
<dbReference type="PANTHER" id="PTHR43340">
    <property type="entry name" value="HYPOXANTHINE-GUANINE PHOSPHORIBOSYLTRANSFERASE"/>
    <property type="match status" value="1"/>
</dbReference>
<evidence type="ECO:0000256" key="15">
    <source>
        <dbReference type="RuleBase" id="RU364099"/>
    </source>
</evidence>
<name>A0A1T4XPD5_9BACT</name>
<dbReference type="GO" id="GO:0032264">
    <property type="term" value="P:IMP salvage"/>
    <property type="evidence" value="ECO:0007669"/>
    <property type="project" value="UniProtKB-UniPathway"/>
</dbReference>
<dbReference type="Gene3D" id="3.40.50.2020">
    <property type="match status" value="1"/>
</dbReference>
<dbReference type="GO" id="GO:0000287">
    <property type="term" value="F:magnesium ion binding"/>
    <property type="evidence" value="ECO:0007669"/>
    <property type="project" value="TreeGrafter"/>
</dbReference>
<sequence length="178" mass="20101">MSHTLSVLVDADTIHQRVRELGREMGEAYGNEPVVLVCVLKGAFLFFADLARAMTIECEHDFVRLASYGSGTSRGKEMRFSKDLEVPIEGKHVVIVEDIVDTGNSVEFLKHVFAKRRPQSLKVCALVDKRERRELDINVDFAGFNLTGAGFLVGYGMDYAERYRELDAIYELVRHQGD</sequence>